<organism evidence="2">
    <name type="scientific">marine sediment metagenome</name>
    <dbReference type="NCBI Taxonomy" id="412755"/>
    <lineage>
        <taxon>unclassified sequences</taxon>
        <taxon>metagenomes</taxon>
        <taxon>ecological metagenomes</taxon>
    </lineage>
</organism>
<feature type="domain" description="Heparinase II/III-like C-terminal" evidence="1">
    <location>
        <begin position="2"/>
        <end position="37"/>
    </location>
</feature>
<gene>
    <name evidence="2" type="ORF">S03H2_72864</name>
</gene>
<accession>X1JJK4</accession>
<dbReference type="Pfam" id="PF07940">
    <property type="entry name" value="Hepar_II_III_C"/>
    <property type="match status" value="1"/>
</dbReference>
<dbReference type="EMBL" id="BARU01049548">
    <property type="protein sequence ID" value="GAH94257.1"/>
    <property type="molecule type" value="Genomic_DNA"/>
</dbReference>
<comment type="caution">
    <text evidence="2">The sequence shown here is derived from an EMBL/GenBank/DDBJ whole genome shotgun (WGS) entry which is preliminary data.</text>
</comment>
<evidence type="ECO:0000259" key="1">
    <source>
        <dbReference type="Pfam" id="PF07940"/>
    </source>
</evidence>
<evidence type="ECO:0000313" key="2">
    <source>
        <dbReference type="EMBL" id="GAH94257.1"/>
    </source>
</evidence>
<dbReference type="InterPro" id="IPR012480">
    <property type="entry name" value="Hepar_II_III_C"/>
</dbReference>
<dbReference type="AlphaFoldDB" id="X1JJK4"/>
<sequence length="42" mass="5066">MRNLFRSTAYHNTVVMGGKEQNRFSENELFRMRMDIDTKVNK</sequence>
<dbReference type="Gene3D" id="2.70.98.70">
    <property type="match status" value="1"/>
</dbReference>
<reference evidence="2" key="1">
    <citation type="journal article" date="2014" name="Front. Microbiol.">
        <title>High frequency of phylogenetically diverse reductive dehalogenase-homologous genes in deep subseafloor sedimentary metagenomes.</title>
        <authorList>
            <person name="Kawai M."/>
            <person name="Futagami T."/>
            <person name="Toyoda A."/>
            <person name="Takaki Y."/>
            <person name="Nishi S."/>
            <person name="Hori S."/>
            <person name="Arai W."/>
            <person name="Tsubouchi T."/>
            <person name="Morono Y."/>
            <person name="Uchiyama I."/>
            <person name="Ito T."/>
            <person name="Fujiyama A."/>
            <person name="Inagaki F."/>
            <person name="Takami H."/>
        </authorList>
    </citation>
    <scope>NUCLEOTIDE SEQUENCE</scope>
    <source>
        <strain evidence="2">Expedition CK06-06</strain>
    </source>
</reference>
<protein>
    <recommendedName>
        <fullName evidence="1">Heparinase II/III-like C-terminal domain-containing protein</fullName>
    </recommendedName>
</protein>
<proteinExistence type="predicted"/>
<dbReference type="GO" id="GO:0016829">
    <property type="term" value="F:lyase activity"/>
    <property type="evidence" value="ECO:0007669"/>
    <property type="project" value="InterPro"/>
</dbReference>
<name>X1JJK4_9ZZZZ</name>
<feature type="non-terminal residue" evidence="2">
    <location>
        <position position="42"/>
    </location>
</feature>